<protein>
    <submittedName>
        <fullName evidence="2">Expressed protein</fullName>
    </submittedName>
</protein>
<proteinExistence type="predicted"/>
<feature type="region of interest" description="Disordered" evidence="1">
    <location>
        <begin position="116"/>
        <end position="142"/>
    </location>
</feature>
<accession>A0AAV0BGI9</accession>
<feature type="compositionally biased region" description="Gly residues" evidence="1">
    <location>
        <begin position="297"/>
        <end position="306"/>
    </location>
</feature>
<evidence type="ECO:0000313" key="3">
    <source>
        <dbReference type="Proteomes" id="UP001153365"/>
    </source>
</evidence>
<organism evidence="2 3">
    <name type="scientific">Phakopsora pachyrhizi</name>
    <name type="common">Asian soybean rust disease fungus</name>
    <dbReference type="NCBI Taxonomy" id="170000"/>
    <lineage>
        <taxon>Eukaryota</taxon>
        <taxon>Fungi</taxon>
        <taxon>Dikarya</taxon>
        <taxon>Basidiomycota</taxon>
        <taxon>Pucciniomycotina</taxon>
        <taxon>Pucciniomycetes</taxon>
        <taxon>Pucciniales</taxon>
        <taxon>Phakopsoraceae</taxon>
        <taxon>Phakopsora</taxon>
    </lineage>
</organism>
<dbReference type="AlphaFoldDB" id="A0AAV0BGI9"/>
<feature type="region of interest" description="Disordered" evidence="1">
    <location>
        <begin position="33"/>
        <end position="95"/>
    </location>
</feature>
<feature type="region of interest" description="Disordered" evidence="1">
    <location>
        <begin position="289"/>
        <end position="320"/>
    </location>
</feature>
<feature type="compositionally biased region" description="Basic and acidic residues" evidence="1">
    <location>
        <begin position="116"/>
        <end position="135"/>
    </location>
</feature>
<feature type="compositionally biased region" description="Polar residues" evidence="1">
    <location>
        <begin position="254"/>
        <end position="263"/>
    </location>
</feature>
<dbReference type="Proteomes" id="UP001153365">
    <property type="component" value="Unassembled WGS sequence"/>
</dbReference>
<feature type="compositionally biased region" description="Polar residues" evidence="1">
    <location>
        <begin position="60"/>
        <end position="69"/>
    </location>
</feature>
<feature type="region of interest" description="Disordered" evidence="1">
    <location>
        <begin position="253"/>
        <end position="272"/>
    </location>
</feature>
<evidence type="ECO:0000313" key="2">
    <source>
        <dbReference type="EMBL" id="CAH7686408.1"/>
    </source>
</evidence>
<sequence length="357" mass="34740">MRINIANLLTGSIALMAANRQSNAKMLKVVKRTAPNENSASPGYVSGPKVPTRNVEDSYKNGSPQSSTPAPGPIPIQTGGPYMPGGGGPGPAPIVGGLPNIPVGVGSLPFPSIVESTHRGGEAPHHLRNVGRKDNQYSGPGGQFGQVNYGSAPPNLGGISGIVPNLGGIGGSVPNLGGMGGIIGNSGHTVSASGRGVVGGGVRGGYGGSGGHGGHGSYGGQGGSGVLVGGGGGGGGGLLGSLPIPNVGGAMPYSSRSVTTGRETNGGGILGPLPIPNVGSLNPASIMSGIPQLPNMQGGGGSGGGINIRQPGNGYQIQGPSGYKFNGGRAGTGPFRISNGNNYQYSGHKSGSVEGYF</sequence>
<name>A0AAV0BGI9_PHAPC</name>
<dbReference type="EMBL" id="CALTRL010005790">
    <property type="protein sequence ID" value="CAH7686408.1"/>
    <property type="molecule type" value="Genomic_DNA"/>
</dbReference>
<gene>
    <name evidence="2" type="ORF">PPACK8108_LOCUS21052</name>
</gene>
<comment type="caution">
    <text evidence="2">The sequence shown here is derived from an EMBL/GenBank/DDBJ whole genome shotgun (WGS) entry which is preliminary data.</text>
</comment>
<keyword evidence="3" id="KW-1185">Reference proteome</keyword>
<reference evidence="2" key="1">
    <citation type="submission" date="2022-06" db="EMBL/GenBank/DDBJ databases">
        <authorList>
            <consortium name="SYNGENTA / RWTH Aachen University"/>
        </authorList>
    </citation>
    <scope>NUCLEOTIDE SEQUENCE</scope>
</reference>
<evidence type="ECO:0000256" key="1">
    <source>
        <dbReference type="SAM" id="MobiDB-lite"/>
    </source>
</evidence>